<dbReference type="Pfam" id="PF13041">
    <property type="entry name" value="PPR_2"/>
    <property type="match status" value="1"/>
</dbReference>
<comment type="subunit">
    <text evidence="4">Binds to mitochondrial small subunit 15S rRNA.</text>
</comment>
<dbReference type="InterPro" id="IPR002885">
    <property type="entry name" value="PPR_rpt"/>
</dbReference>
<proteinExistence type="inferred from homology"/>
<evidence type="ECO:0000256" key="6">
    <source>
        <dbReference type="SAM" id="MobiDB-lite"/>
    </source>
</evidence>
<keyword evidence="8" id="KW-1185">Reference proteome</keyword>
<reference evidence="7" key="1">
    <citation type="submission" date="2020-11" db="EMBL/GenBank/DDBJ databases">
        <authorList>
            <consortium name="DOE Joint Genome Institute"/>
            <person name="Ahrendt S."/>
            <person name="Riley R."/>
            <person name="Andreopoulos W."/>
            <person name="Labutti K."/>
            <person name="Pangilinan J."/>
            <person name="Ruiz-Duenas F.J."/>
            <person name="Barrasa J.M."/>
            <person name="Sanchez-Garcia M."/>
            <person name="Camarero S."/>
            <person name="Miyauchi S."/>
            <person name="Serrano A."/>
            <person name="Linde D."/>
            <person name="Babiker R."/>
            <person name="Drula E."/>
            <person name="Ayuso-Fernandez I."/>
            <person name="Pacheco R."/>
            <person name="Padilla G."/>
            <person name="Ferreira P."/>
            <person name="Barriuso J."/>
            <person name="Kellner H."/>
            <person name="Castanera R."/>
            <person name="Alfaro M."/>
            <person name="Ramirez L."/>
            <person name="Pisabarro A.G."/>
            <person name="Kuo A."/>
            <person name="Tritt A."/>
            <person name="Lipzen A."/>
            <person name="He G."/>
            <person name="Yan M."/>
            <person name="Ng V."/>
            <person name="Cullen D."/>
            <person name="Martin F."/>
            <person name="Rosso M.-N."/>
            <person name="Henrissat B."/>
            <person name="Hibbett D."/>
            <person name="Martinez A.T."/>
            <person name="Grigoriev I.V."/>
        </authorList>
    </citation>
    <scope>NUCLEOTIDE SEQUENCE</scope>
    <source>
        <strain evidence="7">MF-IS2</strain>
    </source>
</reference>
<evidence type="ECO:0008006" key="9">
    <source>
        <dbReference type="Google" id="ProtNLM"/>
    </source>
</evidence>
<evidence type="ECO:0000256" key="1">
    <source>
        <dbReference type="ARBA" id="ARBA00006192"/>
    </source>
</evidence>
<dbReference type="Pfam" id="PF13812">
    <property type="entry name" value="PPR_3"/>
    <property type="match status" value="1"/>
</dbReference>
<comment type="caution">
    <text evidence="7">The sequence shown here is derived from an EMBL/GenBank/DDBJ whole genome shotgun (WGS) entry which is preliminary data.</text>
</comment>
<dbReference type="NCBIfam" id="TIGR00756">
    <property type="entry name" value="PPR"/>
    <property type="match status" value="2"/>
</dbReference>
<sequence length="1195" mass="137150">MVEPLAAVIRNSLFPSRFALQGTSSTLATVKAMHYQQHQSFFSSNTLSPLPRQTKGKEREIMEPRFYRILQCKEWSCCSPKHLLCCPNHSLSFMLQELLPHRERPVRRFQSTRAPLTSRKHRTRFSIGAQQRHASHTTQSAPSSSLPDQPEASTSTLAWSQRQHAIKRISTLAEAPLDKFKLRDAWGAMEIVFADPECYSALDKDILLQFSRKFCDKVEEFYDDASQVEQLKKWREHFRTLVEWLKGELPPTLATQQHHALGFLTARSRALHNQTEAAIEILKKIRATWRENWLDPEIDHTYQSIYASIFYFNDAVHVVQFLDQHFFYEYFRPPYCFFYRDPAEPTSIQSRYHHLLYILSTIRNPTSFFTKDHDKHSRDWRTIGQLLILAYCEHKLPQLALRVYEALQHLKDPWEDMLKLRLVRALARGGSFDEAYRIYATVPETASEYTRTGMHLFALQGDAQRAYSFYWKHKKNASNHSNRVMMLFSHAIQGMTANVRDLFEETYPKDSEGRYTGFQPDVMDYAVATFAHARRSDPEGIEYWLNRMNEDGIKPNLHVYSSIIESYMQSGNLRVISDVLDQMRATGLYPNTVVYTNIITALGRHHTPDTAEAIFKRALRENVKPDIAMVGALMNCYVEAGSWNEVVELFKSLDSNHKTPIQINIELYNMVLKAYVLMGAPFRVVALLFEKLDNDPNVSPTDITFALLLQSACDAGYMSAAMDIFKEMDKRAGRGAKSLVNPFVFTILMSGFLRKGDKEQAMAVYEDMLSRGILPTAITFNTVLSYYSNEQNVDSLRIAHEFMTHATRQEEDVPVMAEHNLQQSPVQAVYEPVLRGYAANGDVEGFERLLNELLNSGGQLTITVLTALLELYQKKDRPESAKKVWDHLLEIGQEMLESVKFVMKGQPDANPPHIDALCVPLTIYLDLLSQRGEHEQVLQVWQDYQKKGFSFNFYSWNKLGVFLIRAGHYERAFEVLDRIIMPYSRIVIARQELVRKIDPERIFIPPFEILNETDLSFLRTVIVPDRPLSSSKRSRLMKRRMIRDPDDALLTSIAFTPLSTSHSSSSPDSTSSSSQFDTPTTSPDTSVPEFVRPLKALASASGSPAVPRPQFALMQNLLFAYQRMRAGQPAIPSVDPGALGDLYYSDYTPEQQAETQRKLEDIHKQFPGAVRAVLEFQASERAHLNENYQKVYIWG</sequence>
<dbReference type="SUPFAM" id="SSF48452">
    <property type="entry name" value="TPR-like"/>
    <property type="match status" value="1"/>
</dbReference>
<dbReference type="AlphaFoldDB" id="A0A9P6C4G4"/>
<dbReference type="PROSITE" id="PS51375">
    <property type="entry name" value="PPR"/>
    <property type="match status" value="4"/>
</dbReference>
<feature type="repeat" description="PPR" evidence="5">
    <location>
        <begin position="591"/>
        <end position="625"/>
    </location>
</feature>
<dbReference type="InterPro" id="IPR011990">
    <property type="entry name" value="TPR-like_helical_dom_sf"/>
</dbReference>
<name>A0A9P6C4G4_9AGAR</name>
<evidence type="ECO:0000256" key="3">
    <source>
        <dbReference type="ARBA" id="ARBA00044493"/>
    </source>
</evidence>
<comment type="similarity">
    <text evidence="1">Belongs to the CCM1 family.</text>
</comment>
<evidence type="ECO:0000256" key="4">
    <source>
        <dbReference type="ARBA" id="ARBA00044511"/>
    </source>
</evidence>
<organism evidence="7 8">
    <name type="scientific">Macrolepiota fuliginosa MF-IS2</name>
    <dbReference type="NCBI Taxonomy" id="1400762"/>
    <lineage>
        <taxon>Eukaryota</taxon>
        <taxon>Fungi</taxon>
        <taxon>Dikarya</taxon>
        <taxon>Basidiomycota</taxon>
        <taxon>Agaricomycotina</taxon>
        <taxon>Agaricomycetes</taxon>
        <taxon>Agaricomycetidae</taxon>
        <taxon>Agaricales</taxon>
        <taxon>Agaricineae</taxon>
        <taxon>Agaricaceae</taxon>
        <taxon>Macrolepiota</taxon>
    </lineage>
</organism>
<dbReference type="OrthoDB" id="185373at2759"/>
<feature type="repeat" description="PPR" evidence="5">
    <location>
        <begin position="556"/>
        <end position="590"/>
    </location>
</feature>
<dbReference type="Proteomes" id="UP000807342">
    <property type="component" value="Unassembled WGS sequence"/>
</dbReference>
<evidence type="ECO:0000256" key="2">
    <source>
        <dbReference type="ARBA" id="ARBA00022737"/>
    </source>
</evidence>
<dbReference type="Gene3D" id="1.25.40.10">
    <property type="entry name" value="Tetratricopeptide repeat domain"/>
    <property type="match status" value="3"/>
</dbReference>
<keyword evidence="2" id="KW-0677">Repeat</keyword>
<feature type="repeat" description="PPR" evidence="5">
    <location>
        <begin position="741"/>
        <end position="775"/>
    </location>
</feature>
<evidence type="ECO:0000256" key="5">
    <source>
        <dbReference type="PROSITE-ProRule" id="PRU00708"/>
    </source>
</evidence>
<feature type="repeat" description="PPR" evidence="5">
    <location>
        <begin position="626"/>
        <end position="660"/>
    </location>
</feature>
<feature type="region of interest" description="Disordered" evidence="6">
    <location>
        <begin position="1058"/>
        <end position="1088"/>
    </location>
</feature>
<dbReference type="EMBL" id="MU151168">
    <property type="protein sequence ID" value="KAF9448238.1"/>
    <property type="molecule type" value="Genomic_DNA"/>
</dbReference>
<comment type="function">
    <text evidence="3">Regulates mitochondrial small subunit maturation by controlling 15S rRNA 5'-end processing. Localizes to the 5' precursor of the 15S rRNA in a position that is subsequently occupied by mS47 in the mature yeast mtSSU. Uses structure and sequence-specific RNA recognition, binding to a single-stranded region of the precursor and specifically recognizing bases -6 to -1. The exchange of Ccm1 for mS47 is coupled to the irreversible removal of precursor rRNA that is accompanied by conformational changes of the mitoribosomal proteins uS5m and mS26. These conformational changes signal completion of 5'-end rRNA processing through protection of the mature 5'-end of the 15S rRNA and stabilization of mS47. The removal of the 5' precursor together with the dissociation of Ccm1 may be catalyzed by the 5'-3' exoribonuclease Pet127. Involved in the specific removal of group I introns in mitochondrial encoded transcripts.</text>
</comment>
<dbReference type="PANTHER" id="PTHR47447">
    <property type="entry name" value="OS03G0856100 PROTEIN"/>
    <property type="match status" value="1"/>
</dbReference>
<dbReference type="PANTHER" id="PTHR47447:SF17">
    <property type="entry name" value="OS12G0638900 PROTEIN"/>
    <property type="match status" value="1"/>
</dbReference>
<evidence type="ECO:0000313" key="8">
    <source>
        <dbReference type="Proteomes" id="UP000807342"/>
    </source>
</evidence>
<feature type="compositionally biased region" description="Low complexity" evidence="6">
    <location>
        <begin position="1058"/>
        <end position="1086"/>
    </location>
</feature>
<evidence type="ECO:0000313" key="7">
    <source>
        <dbReference type="EMBL" id="KAF9448238.1"/>
    </source>
</evidence>
<feature type="region of interest" description="Disordered" evidence="6">
    <location>
        <begin position="120"/>
        <end position="154"/>
    </location>
</feature>
<feature type="compositionally biased region" description="Polar residues" evidence="6">
    <location>
        <begin position="136"/>
        <end position="154"/>
    </location>
</feature>
<gene>
    <name evidence="7" type="ORF">P691DRAFT_801062</name>
</gene>
<accession>A0A9P6C4G4</accession>
<dbReference type="Pfam" id="PF01535">
    <property type="entry name" value="PPR"/>
    <property type="match status" value="2"/>
</dbReference>
<protein>
    <recommendedName>
        <fullName evidence="9">Pentacotripeptide-repeat region of PRORP domain-containing protein</fullName>
    </recommendedName>
</protein>